<dbReference type="Gene3D" id="3.30.710.10">
    <property type="entry name" value="Potassium Channel Kv1.1, Chain A"/>
    <property type="match status" value="1"/>
</dbReference>
<feature type="compositionally biased region" description="Basic residues" evidence="1">
    <location>
        <begin position="307"/>
        <end position="316"/>
    </location>
</feature>
<dbReference type="EMBL" id="AZGZ01000001">
    <property type="protein sequence ID" value="KZZ97972.1"/>
    <property type="molecule type" value="Genomic_DNA"/>
</dbReference>
<dbReference type="SUPFAM" id="SSF54695">
    <property type="entry name" value="POZ domain"/>
    <property type="match status" value="1"/>
</dbReference>
<dbReference type="OrthoDB" id="3926209at2759"/>
<comment type="caution">
    <text evidence="3">The sequence shown here is derived from an EMBL/GenBank/DDBJ whole genome shotgun (WGS) entry which is preliminary data.</text>
</comment>
<feature type="region of interest" description="Disordered" evidence="1">
    <location>
        <begin position="288"/>
        <end position="316"/>
    </location>
</feature>
<keyword evidence="4" id="KW-1185">Reference proteome</keyword>
<sequence>MSGSERMSDIAAEERPATARAEDATPKLEAEGEEQPTEEKHSEAEEIERSATQQESVEQSQTQEQSEQQETVEQSQEQSQKQEQEQEQPEQQEEKKPEEPRKLTFLDYLKSPIIELVVGQGDKKTTLTAHQALLAESPYIKDIIESEDTPVGQIFLPDESVEAVGCFLQYQYKGEYIVYPSESSTDTDEDSGEELLRHARVFFLASKFGHTELKRLARHKIHRVESTPRGEIAYARYVYSNQSPDAAELRRPVANFWASNEAMRDEVREEFKAVCLDFPEFSYDILSSDKKRPAAASTPSKDDRQTAAKRRRSRRN</sequence>
<gene>
    <name evidence="3" type="ORF">AAP_00233</name>
</gene>
<evidence type="ECO:0000313" key="3">
    <source>
        <dbReference type="EMBL" id="KZZ97972.1"/>
    </source>
</evidence>
<evidence type="ECO:0000256" key="1">
    <source>
        <dbReference type="SAM" id="MobiDB-lite"/>
    </source>
</evidence>
<accession>A0A162ISZ0</accession>
<dbReference type="VEuPathDB" id="FungiDB:AAP_00233"/>
<organism evidence="3 4">
    <name type="scientific">Ascosphaera apis ARSEF 7405</name>
    <dbReference type="NCBI Taxonomy" id="392613"/>
    <lineage>
        <taxon>Eukaryota</taxon>
        <taxon>Fungi</taxon>
        <taxon>Dikarya</taxon>
        <taxon>Ascomycota</taxon>
        <taxon>Pezizomycotina</taxon>
        <taxon>Eurotiomycetes</taxon>
        <taxon>Eurotiomycetidae</taxon>
        <taxon>Onygenales</taxon>
        <taxon>Ascosphaeraceae</taxon>
        <taxon>Ascosphaera</taxon>
    </lineage>
</organism>
<feature type="region of interest" description="Disordered" evidence="1">
    <location>
        <begin position="1"/>
        <end position="102"/>
    </location>
</feature>
<dbReference type="AlphaFoldDB" id="A0A162ISZ0"/>
<evidence type="ECO:0000313" key="4">
    <source>
        <dbReference type="Proteomes" id="UP000242877"/>
    </source>
</evidence>
<feature type="compositionally biased region" description="Basic and acidic residues" evidence="1">
    <location>
        <begin position="92"/>
        <end position="102"/>
    </location>
</feature>
<dbReference type="PROSITE" id="PS50097">
    <property type="entry name" value="BTB"/>
    <property type="match status" value="1"/>
</dbReference>
<evidence type="ECO:0000259" key="2">
    <source>
        <dbReference type="PROSITE" id="PS50097"/>
    </source>
</evidence>
<dbReference type="Proteomes" id="UP000242877">
    <property type="component" value="Unassembled WGS sequence"/>
</dbReference>
<dbReference type="PANTHER" id="PTHR47843:SF3">
    <property type="entry name" value="BTB DOMAIN-CONTAINING PROTEIN"/>
    <property type="match status" value="1"/>
</dbReference>
<proteinExistence type="predicted"/>
<protein>
    <submittedName>
        <fullName evidence="3">BTB/POZ fold protein</fullName>
    </submittedName>
</protein>
<name>A0A162ISZ0_9EURO</name>
<feature type="compositionally biased region" description="Basic and acidic residues" evidence="1">
    <location>
        <begin position="1"/>
        <end position="30"/>
    </location>
</feature>
<dbReference type="InterPro" id="IPR011333">
    <property type="entry name" value="SKP1/BTB/POZ_sf"/>
</dbReference>
<reference evidence="3 4" key="1">
    <citation type="journal article" date="2016" name="Genome Biol. Evol.">
        <title>Divergent and convergent evolution of fungal pathogenicity.</title>
        <authorList>
            <person name="Shang Y."/>
            <person name="Xiao G."/>
            <person name="Zheng P."/>
            <person name="Cen K."/>
            <person name="Zhan S."/>
            <person name="Wang C."/>
        </authorList>
    </citation>
    <scope>NUCLEOTIDE SEQUENCE [LARGE SCALE GENOMIC DNA]</scope>
    <source>
        <strain evidence="3 4">ARSEF 7405</strain>
    </source>
</reference>
<feature type="domain" description="BTB" evidence="2">
    <location>
        <begin position="114"/>
        <end position="180"/>
    </location>
</feature>
<feature type="compositionally biased region" description="Basic and acidic residues" evidence="1">
    <location>
        <begin position="37"/>
        <end position="49"/>
    </location>
</feature>
<dbReference type="CDD" id="cd18186">
    <property type="entry name" value="BTB_POZ_ZBTB_KLHL-like"/>
    <property type="match status" value="1"/>
</dbReference>
<dbReference type="PANTHER" id="PTHR47843">
    <property type="entry name" value="BTB DOMAIN-CONTAINING PROTEIN-RELATED"/>
    <property type="match status" value="1"/>
</dbReference>
<dbReference type="InterPro" id="IPR000210">
    <property type="entry name" value="BTB/POZ_dom"/>
</dbReference>
<feature type="compositionally biased region" description="Low complexity" evidence="1">
    <location>
        <begin position="52"/>
        <end position="81"/>
    </location>
</feature>